<feature type="domain" description="Glycoside hydrolase family 29 N-terminal" evidence="8">
    <location>
        <begin position="60"/>
        <end position="344"/>
    </location>
</feature>
<dbReference type="SMART" id="SM00812">
    <property type="entry name" value="Alpha_L_fucos"/>
    <property type="match status" value="1"/>
</dbReference>
<comment type="caution">
    <text evidence="9">The sequence shown here is derived from an EMBL/GenBank/DDBJ whole genome shotgun (WGS) entry which is preliminary data.</text>
</comment>
<gene>
    <name evidence="9" type="ORF">MB14_09165</name>
</gene>
<evidence type="ECO:0000256" key="2">
    <source>
        <dbReference type="ARBA" id="ARBA00012662"/>
    </source>
</evidence>
<feature type="signal peptide" evidence="6">
    <location>
        <begin position="1"/>
        <end position="20"/>
    </location>
</feature>
<sequence length="489" mass="55522">MKLHQLQVFLLASFFCFSCAKEVPPPAPIGPLPSTQQLNWHELEYYAFVHFNMNTFTDMEWGLGGESPSLFNPTELDTRQWARVAKEAGMKGIILTAKHHDGFSLWPSAYTEHSVKNSPWKNGEGDVIKELAAACQEYGLKMGLYLSPWDRNHADYGNPEYITYYRNQLRELLTNYGEVFELWVDGANGGDGYYGGANETRNVDRKTYYDWENTFALAKELQPDIVVFSDGGPDVRWVGNENGFADATNWAPLRRDEFAPGIGPYQQLTSGHEDGTHWVPAECDVSIRPGWYYHESQDDKVKSLSELLDIYYKSVGRNGNLLLNLPVDRRGLVHENDVKALMELRKTLDETFALNLAKDAKAVASNTRGNDYLSSNILDEYNDTYWATDDDVIESELMINFNKETTFNRLVLQEYIPLGQRIKAFKVEVKEEGGYKEIANETTIGYKRILRLPQVTTSQLKITFTDAKGSPTISNLEVYLATSEPATEE</sequence>
<dbReference type="InterPro" id="IPR017853">
    <property type="entry name" value="GH"/>
</dbReference>
<evidence type="ECO:0000259" key="7">
    <source>
        <dbReference type="Pfam" id="PF00754"/>
    </source>
</evidence>
<dbReference type="RefSeq" id="WP_062593236.1">
    <property type="nucleotide sequence ID" value="NZ_LQZQ01000049.1"/>
</dbReference>
<dbReference type="AlphaFoldDB" id="A0A150X0D3"/>
<dbReference type="SUPFAM" id="SSF51445">
    <property type="entry name" value="(Trans)glycosidases"/>
    <property type="match status" value="1"/>
</dbReference>
<proteinExistence type="inferred from homology"/>
<evidence type="ECO:0000259" key="8">
    <source>
        <dbReference type="Pfam" id="PF01120"/>
    </source>
</evidence>
<dbReference type="PANTHER" id="PTHR10030">
    <property type="entry name" value="ALPHA-L-FUCOSIDASE"/>
    <property type="match status" value="1"/>
</dbReference>
<reference evidence="9" key="1">
    <citation type="submission" date="2016-01" db="EMBL/GenBank/DDBJ databases">
        <title>Genome sequencing of Roseivirga ehrenbergii KMM 6017.</title>
        <authorList>
            <person name="Selvaratnam C."/>
            <person name="Thevarajoo S."/>
            <person name="Goh K.M."/>
            <person name="Ee R."/>
            <person name="Chan K.-G."/>
            <person name="Chong C.S."/>
        </authorList>
    </citation>
    <scope>NUCLEOTIDE SEQUENCE [LARGE SCALE GENOMIC DNA]</scope>
    <source>
        <strain evidence="9">KMM 6017</strain>
    </source>
</reference>
<dbReference type="SUPFAM" id="SSF49785">
    <property type="entry name" value="Galactose-binding domain-like"/>
    <property type="match status" value="1"/>
</dbReference>
<dbReference type="EC" id="3.2.1.51" evidence="2"/>
<keyword evidence="3 6" id="KW-0732">Signal</keyword>
<dbReference type="InterPro" id="IPR057739">
    <property type="entry name" value="Glyco_hydro_29_N"/>
</dbReference>
<keyword evidence="4" id="KW-0378">Hydrolase</keyword>
<dbReference type="GO" id="GO:0004560">
    <property type="term" value="F:alpha-L-fucosidase activity"/>
    <property type="evidence" value="ECO:0007669"/>
    <property type="project" value="InterPro"/>
</dbReference>
<feature type="chain" id="PRO_5007574069" description="alpha-L-fucosidase" evidence="6">
    <location>
        <begin position="21"/>
        <end position="489"/>
    </location>
</feature>
<dbReference type="GO" id="GO:0006004">
    <property type="term" value="P:fucose metabolic process"/>
    <property type="evidence" value="ECO:0007669"/>
    <property type="project" value="TreeGrafter"/>
</dbReference>
<dbReference type="Pfam" id="PF01120">
    <property type="entry name" value="Alpha_L_fucos"/>
    <property type="match status" value="1"/>
</dbReference>
<dbReference type="InterPro" id="IPR000933">
    <property type="entry name" value="Glyco_hydro_29"/>
</dbReference>
<evidence type="ECO:0000256" key="1">
    <source>
        <dbReference type="ARBA" id="ARBA00007951"/>
    </source>
</evidence>
<dbReference type="PANTHER" id="PTHR10030:SF37">
    <property type="entry name" value="ALPHA-L-FUCOSIDASE-RELATED"/>
    <property type="match status" value="1"/>
</dbReference>
<evidence type="ECO:0000256" key="4">
    <source>
        <dbReference type="ARBA" id="ARBA00022801"/>
    </source>
</evidence>
<dbReference type="Gene3D" id="3.20.20.80">
    <property type="entry name" value="Glycosidases"/>
    <property type="match status" value="1"/>
</dbReference>
<dbReference type="GO" id="GO:0005764">
    <property type="term" value="C:lysosome"/>
    <property type="evidence" value="ECO:0007669"/>
    <property type="project" value="TreeGrafter"/>
</dbReference>
<dbReference type="GO" id="GO:0016139">
    <property type="term" value="P:glycoside catabolic process"/>
    <property type="evidence" value="ECO:0007669"/>
    <property type="project" value="TreeGrafter"/>
</dbReference>
<feature type="domain" description="F5/8 type C" evidence="7">
    <location>
        <begin position="362"/>
        <end position="474"/>
    </location>
</feature>
<dbReference type="InterPro" id="IPR008979">
    <property type="entry name" value="Galactose-bd-like_sf"/>
</dbReference>
<evidence type="ECO:0000256" key="5">
    <source>
        <dbReference type="ARBA" id="ARBA00023295"/>
    </source>
</evidence>
<dbReference type="FunFam" id="3.20.20.80:FF:000052">
    <property type="entry name" value="Putative alpha-L-fucosidase 1"/>
    <property type="match status" value="1"/>
</dbReference>
<organism evidence="9 10">
    <name type="scientific">Roseivirga ehrenbergii (strain DSM 102268 / JCM 13514 / KCTC 12282 / NCIMB 14502 / KMM 6017)</name>
    <dbReference type="NCBI Taxonomy" id="279360"/>
    <lineage>
        <taxon>Bacteria</taxon>
        <taxon>Pseudomonadati</taxon>
        <taxon>Bacteroidota</taxon>
        <taxon>Cytophagia</taxon>
        <taxon>Cytophagales</taxon>
        <taxon>Roseivirgaceae</taxon>
        <taxon>Roseivirga</taxon>
    </lineage>
</organism>
<protein>
    <recommendedName>
        <fullName evidence="2">alpha-L-fucosidase</fullName>
        <ecNumber evidence="2">3.2.1.51</ecNumber>
    </recommendedName>
</protein>
<dbReference type="EMBL" id="LQZQ01000049">
    <property type="protein sequence ID" value="KYG72201.1"/>
    <property type="molecule type" value="Genomic_DNA"/>
</dbReference>
<evidence type="ECO:0000256" key="3">
    <source>
        <dbReference type="ARBA" id="ARBA00022729"/>
    </source>
</evidence>
<dbReference type="Pfam" id="PF00754">
    <property type="entry name" value="F5_F8_type_C"/>
    <property type="match status" value="1"/>
</dbReference>
<dbReference type="InterPro" id="IPR000421">
    <property type="entry name" value="FA58C"/>
</dbReference>
<dbReference type="Proteomes" id="UP000075583">
    <property type="component" value="Unassembled WGS sequence"/>
</dbReference>
<dbReference type="Gene3D" id="2.60.120.260">
    <property type="entry name" value="Galactose-binding domain-like"/>
    <property type="match status" value="1"/>
</dbReference>
<evidence type="ECO:0000256" key="6">
    <source>
        <dbReference type="SAM" id="SignalP"/>
    </source>
</evidence>
<comment type="similarity">
    <text evidence="1">Belongs to the glycosyl hydrolase 29 family.</text>
</comment>
<keyword evidence="5" id="KW-0326">Glycosidase</keyword>
<evidence type="ECO:0000313" key="10">
    <source>
        <dbReference type="Proteomes" id="UP000075583"/>
    </source>
</evidence>
<dbReference type="STRING" id="279360.MB14_09165"/>
<name>A0A150X0D3_ROSEK</name>
<accession>A0A150X0D3</accession>
<keyword evidence="10" id="KW-1185">Reference proteome</keyword>
<dbReference type="OrthoDB" id="1095333at2"/>
<evidence type="ECO:0000313" key="9">
    <source>
        <dbReference type="EMBL" id="KYG72201.1"/>
    </source>
</evidence>